<reference evidence="2 3" key="1">
    <citation type="submission" date="2021-09" db="EMBL/GenBank/DDBJ databases">
        <title>Genomic insights and catalytic innovation underlie evolution of tropane alkaloids biosynthesis.</title>
        <authorList>
            <person name="Wang Y.-J."/>
            <person name="Tian T."/>
            <person name="Huang J.-P."/>
            <person name="Huang S.-X."/>
        </authorList>
    </citation>
    <scope>NUCLEOTIDE SEQUENCE [LARGE SCALE GENOMIC DNA]</scope>
    <source>
        <strain evidence="2">KIB-2018</strain>
        <tissue evidence="2">Leaf</tissue>
    </source>
</reference>
<accession>A0AAV8TID0</accession>
<keyword evidence="3" id="KW-1185">Reference proteome</keyword>
<proteinExistence type="predicted"/>
<dbReference type="PANTHER" id="PTHR22778">
    <property type="entry name" value="OVARIAN CANCER GENE-2 PROTEIN-RELATED"/>
    <property type="match status" value="1"/>
</dbReference>
<feature type="domain" description="Serine hydrolase" evidence="1">
    <location>
        <begin position="54"/>
        <end position="251"/>
    </location>
</feature>
<sequence length="282" mass="31737">MTLVASLLKLPRLASRPIIRTSQLFRTSSTRLLGQRRREGQVKVLMETQVENSKRPKILCLHGFRTSAVILRTLIGRWPQAVLEKLELDFLDGPFPARGRSDVEGLFDPPYREWYQISEDFKEYRNFEECLMYIEDYMLNRGPFDGLLGFSQGAFISAALPGLQAQGLAFTRVPKVKFLILISGAKFAGYKLGQPKLGAKAFSSPIECPSLHFIGERDFLKEAGEDLVGSFVDPVVVYHPQGHAVPRLDVKSEETILSFIENIKHNCATSNKLPVIELKPSL</sequence>
<dbReference type="AlphaFoldDB" id="A0AAV8TID0"/>
<comment type="caution">
    <text evidence="2">The sequence shown here is derived from an EMBL/GenBank/DDBJ whole genome shotgun (WGS) entry which is preliminary data.</text>
</comment>
<dbReference type="Pfam" id="PF03959">
    <property type="entry name" value="FSH1"/>
    <property type="match status" value="1"/>
</dbReference>
<dbReference type="PANTHER" id="PTHR22778:SF52">
    <property type="entry name" value="SERINE HYDROLASE FSH DOMAIN-CONTAINING PROTEIN"/>
    <property type="match status" value="1"/>
</dbReference>
<dbReference type="InterPro" id="IPR029058">
    <property type="entry name" value="AB_hydrolase_fold"/>
</dbReference>
<dbReference type="Gene3D" id="3.40.50.1820">
    <property type="entry name" value="alpha/beta hydrolase"/>
    <property type="match status" value="1"/>
</dbReference>
<gene>
    <name evidence="2" type="ORF">K2173_014871</name>
</gene>
<evidence type="ECO:0000313" key="2">
    <source>
        <dbReference type="EMBL" id="KAJ8765749.1"/>
    </source>
</evidence>
<dbReference type="SUPFAM" id="SSF53474">
    <property type="entry name" value="alpha/beta-Hydrolases"/>
    <property type="match status" value="1"/>
</dbReference>
<evidence type="ECO:0000259" key="1">
    <source>
        <dbReference type="Pfam" id="PF03959"/>
    </source>
</evidence>
<dbReference type="InterPro" id="IPR005645">
    <property type="entry name" value="FSH-like_dom"/>
</dbReference>
<name>A0AAV8TID0_9ROSI</name>
<evidence type="ECO:0000313" key="3">
    <source>
        <dbReference type="Proteomes" id="UP001159364"/>
    </source>
</evidence>
<dbReference type="EMBL" id="JAIWQS010000005">
    <property type="protein sequence ID" value="KAJ8765749.1"/>
    <property type="molecule type" value="Genomic_DNA"/>
</dbReference>
<dbReference type="Proteomes" id="UP001159364">
    <property type="component" value="Linkage Group LG05"/>
</dbReference>
<organism evidence="2 3">
    <name type="scientific">Erythroxylum novogranatense</name>
    <dbReference type="NCBI Taxonomy" id="1862640"/>
    <lineage>
        <taxon>Eukaryota</taxon>
        <taxon>Viridiplantae</taxon>
        <taxon>Streptophyta</taxon>
        <taxon>Embryophyta</taxon>
        <taxon>Tracheophyta</taxon>
        <taxon>Spermatophyta</taxon>
        <taxon>Magnoliopsida</taxon>
        <taxon>eudicotyledons</taxon>
        <taxon>Gunneridae</taxon>
        <taxon>Pentapetalae</taxon>
        <taxon>rosids</taxon>
        <taxon>fabids</taxon>
        <taxon>Malpighiales</taxon>
        <taxon>Erythroxylaceae</taxon>
        <taxon>Erythroxylum</taxon>
    </lineage>
</organism>
<protein>
    <recommendedName>
        <fullName evidence="1">Serine hydrolase domain-containing protein</fullName>
    </recommendedName>
</protein>